<dbReference type="EMBL" id="GG683442">
    <property type="protein sequence ID" value="EER02125.1"/>
    <property type="molecule type" value="Genomic_DNA"/>
</dbReference>
<evidence type="ECO:0000313" key="3">
    <source>
        <dbReference type="Proteomes" id="UP000007800"/>
    </source>
</evidence>
<name>C5LMB3_PERM5</name>
<accession>C5LMB3</accession>
<feature type="compositionally biased region" description="Basic and acidic residues" evidence="1">
    <location>
        <begin position="14"/>
        <end position="29"/>
    </location>
</feature>
<evidence type="ECO:0000256" key="1">
    <source>
        <dbReference type="SAM" id="MobiDB-lite"/>
    </source>
</evidence>
<feature type="compositionally biased region" description="Basic residues" evidence="1">
    <location>
        <begin position="194"/>
        <end position="204"/>
    </location>
</feature>
<keyword evidence="3" id="KW-1185">Reference proteome</keyword>
<dbReference type="GeneID" id="9054936"/>
<dbReference type="RefSeq" id="XP_002769407.1">
    <property type="nucleotide sequence ID" value="XM_002769361.1"/>
</dbReference>
<dbReference type="Proteomes" id="UP000007800">
    <property type="component" value="Unassembled WGS sequence"/>
</dbReference>
<protein>
    <submittedName>
        <fullName evidence="2">Uncharacterized protein</fullName>
    </submittedName>
</protein>
<proteinExistence type="predicted"/>
<dbReference type="InParanoid" id="C5LMB3"/>
<feature type="region of interest" description="Disordered" evidence="1">
    <location>
        <begin position="162"/>
        <end position="204"/>
    </location>
</feature>
<feature type="region of interest" description="Disordered" evidence="1">
    <location>
        <begin position="1"/>
        <end position="37"/>
    </location>
</feature>
<sequence>MVRLKLNESQAEMDGLKREASDREAELRESLSAAKSKMNDLQMMNKRMKEELAAVREGSYSVLLGPTCARSESESRRQTCDQLGEQIAKLQADSKTSVAEVASLREHVRSIFCSVDYHAHRGRSIVCRAKMYNVEAPELRETTGGRPAMEVGLDVVSVRPRGRVYRQPVGQGPTRQPDSSGSSTGSSTVECRYRKGTQTRKKTA</sequence>
<gene>
    <name evidence="2" type="ORF">Pmar_PMAR028504</name>
</gene>
<evidence type="ECO:0000313" key="2">
    <source>
        <dbReference type="EMBL" id="EER02125.1"/>
    </source>
</evidence>
<organism evidence="3">
    <name type="scientific">Perkinsus marinus (strain ATCC 50983 / TXsc)</name>
    <dbReference type="NCBI Taxonomy" id="423536"/>
    <lineage>
        <taxon>Eukaryota</taxon>
        <taxon>Sar</taxon>
        <taxon>Alveolata</taxon>
        <taxon>Perkinsozoa</taxon>
        <taxon>Perkinsea</taxon>
        <taxon>Perkinsida</taxon>
        <taxon>Perkinsidae</taxon>
        <taxon>Perkinsus</taxon>
    </lineage>
</organism>
<dbReference type="AlphaFoldDB" id="C5LMB3"/>
<reference evidence="2 3" key="1">
    <citation type="submission" date="2008-07" db="EMBL/GenBank/DDBJ databases">
        <authorList>
            <person name="El-Sayed N."/>
            <person name="Caler E."/>
            <person name="Inman J."/>
            <person name="Amedeo P."/>
            <person name="Hass B."/>
            <person name="Wortman J."/>
        </authorList>
    </citation>
    <scope>NUCLEOTIDE SEQUENCE [LARGE SCALE GENOMIC DNA]</scope>
    <source>
        <strain evidence="3">ATCC 50983 / TXsc</strain>
    </source>
</reference>
<feature type="compositionally biased region" description="Low complexity" evidence="1">
    <location>
        <begin position="179"/>
        <end position="188"/>
    </location>
</feature>